<feature type="region of interest" description="Disordered" evidence="7">
    <location>
        <begin position="1"/>
        <end position="116"/>
    </location>
</feature>
<evidence type="ECO:0000256" key="4">
    <source>
        <dbReference type="ARBA" id="ARBA00023163"/>
    </source>
</evidence>
<feature type="coiled-coil region" evidence="6">
    <location>
        <begin position="477"/>
        <end position="534"/>
    </location>
</feature>
<evidence type="ECO:0000256" key="2">
    <source>
        <dbReference type="ARBA" id="ARBA00009368"/>
    </source>
</evidence>
<keyword evidence="5" id="KW-0539">Nucleus</keyword>
<feature type="region of interest" description="Disordered" evidence="7">
    <location>
        <begin position="345"/>
        <end position="369"/>
    </location>
</feature>
<feature type="compositionally biased region" description="Polar residues" evidence="7">
    <location>
        <begin position="44"/>
        <end position="59"/>
    </location>
</feature>
<dbReference type="GO" id="GO:0051123">
    <property type="term" value="P:RNA polymerase II preinitiation complex assembly"/>
    <property type="evidence" value="ECO:0007669"/>
    <property type="project" value="TreeGrafter"/>
</dbReference>
<feature type="compositionally biased region" description="Acidic residues" evidence="7">
    <location>
        <begin position="442"/>
        <end position="470"/>
    </location>
</feature>
<keyword evidence="4" id="KW-0804">Transcription</keyword>
<dbReference type="AlphaFoldDB" id="A0A9Q0AMV9"/>
<dbReference type="PANTHER" id="PTHR12228:SF0">
    <property type="entry name" value="TATA-BOX BINDING PROTEIN ASSOCIATED FACTOR 7"/>
    <property type="match status" value="1"/>
</dbReference>
<evidence type="ECO:0000256" key="7">
    <source>
        <dbReference type="SAM" id="MobiDB-lite"/>
    </source>
</evidence>
<feature type="region of interest" description="Disordered" evidence="7">
    <location>
        <begin position="151"/>
        <end position="173"/>
    </location>
</feature>
<feature type="compositionally biased region" description="Acidic residues" evidence="7">
    <location>
        <begin position="350"/>
        <end position="369"/>
    </location>
</feature>
<dbReference type="InterPro" id="IPR037817">
    <property type="entry name" value="TAF7"/>
</dbReference>
<comment type="caution">
    <text evidence="9">The sequence shown here is derived from an EMBL/GenBank/DDBJ whole genome shotgun (WGS) entry which is preliminary data.</text>
</comment>
<gene>
    <name evidence="9" type="ORF">JX265_005566</name>
</gene>
<dbReference type="InterPro" id="IPR006751">
    <property type="entry name" value="TAFII55_prot_cons_reg"/>
</dbReference>
<evidence type="ECO:0000256" key="5">
    <source>
        <dbReference type="ARBA" id="ARBA00023242"/>
    </source>
</evidence>
<evidence type="ECO:0000313" key="10">
    <source>
        <dbReference type="Proteomes" id="UP000829685"/>
    </source>
</evidence>
<dbReference type="Proteomes" id="UP000829685">
    <property type="component" value="Unassembled WGS sequence"/>
</dbReference>
<evidence type="ECO:0000256" key="1">
    <source>
        <dbReference type="ARBA" id="ARBA00004123"/>
    </source>
</evidence>
<sequence length="534" mass="59276">MAPSDSKPALKLETSQFSSQEMPPPPTTTTATPSTEKPRPILKLSTSRQSSFSADTGTPSAEKKIKIKVNSSQPNTPAPSVPTITKTKAGRASKPTEKIIEAKKRSYESDDDDENAPMINRKVHTIKMKNPPAAGSRKPFLLPTPTGKVFLKPKGEKIPHVPGEAYDSEASDRETDLVRESAVILRTLPGPATEYLNKALEEGRIGQPKPPNGNGADLSVEWLDAKDRRAMVTVDGRHYAAVLVDLPTIIEAMKTWDRKNFLKNMDITQMLLCFAEVKNEQDARYIALPPMVQNSEYKWPHGLTPPMHDAVNRRFRKQPSEKQLVSAAAQVKRLLAEDALAIEPPTYEFIQDEEDGFYESGEEDAEGEEELDDYFGNQAAGQPVDEEVDDMDIDLEAELEAEFAGGDFETEMVEGETPGTQLEAQTPMTLEAATPAAAGGDISEEDEEEEEEISDEDEDDDDDDELDEDEAARQAQAREMKKELFGIRKKVADLEQQHASATNAIMRNRLQLNIQNLKKEIELRKAQLNITDDE</sequence>
<comment type="similarity">
    <text evidence="2">Belongs to the TAF7 family.</text>
</comment>
<dbReference type="GO" id="GO:0005669">
    <property type="term" value="C:transcription factor TFIID complex"/>
    <property type="evidence" value="ECO:0007669"/>
    <property type="project" value="InterPro"/>
</dbReference>
<comment type="subcellular location">
    <subcellularLocation>
        <location evidence="1">Nucleus</location>
    </subcellularLocation>
</comment>
<reference evidence="9" key="1">
    <citation type="submission" date="2021-03" db="EMBL/GenBank/DDBJ databases">
        <title>Revisited historic fungal species revealed as producer of novel bioactive compounds through whole genome sequencing and comparative genomics.</title>
        <authorList>
            <person name="Vignolle G.A."/>
            <person name="Hochenegger N."/>
            <person name="Mach R.L."/>
            <person name="Mach-Aigner A.R."/>
            <person name="Javad Rahimi M."/>
            <person name="Salim K.A."/>
            <person name="Chan C.M."/>
            <person name="Lim L.B.L."/>
            <person name="Cai F."/>
            <person name="Druzhinina I.S."/>
            <person name="U'Ren J.M."/>
            <person name="Derntl C."/>
        </authorList>
    </citation>
    <scope>NUCLEOTIDE SEQUENCE</scope>
    <source>
        <strain evidence="9">TUCIM 5799</strain>
    </source>
</reference>
<keyword evidence="10" id="KW-1185">Reference proteome</keyword>
<evidence type="ECO:0000259" key="8">
    <source>
        <dbReference type="SMART" id="SM01370"/>
    </source>
</evidence>
<proteinExistence type="inferred from homology"/>
<dbReference type="PANTHER" id="PTHR12228">
    <property type="entry name" value="TRANSCRIPTION INITIATION FACTOR TFIID 55 KD SUBUNIT-RELATED"/>
    <property type="match status" value="1"/>
</dbReference>
<feature type="domain" description="TAFII55 protein conserved region" evidence="8">
    <location>
        <begin position="179"/>
        <end position="343"/>
    </location>
</feature>
<dbReference type="Pfam" id="PF04658">
    <property type="entry name" value="TAFII55_N"/>
    <property type="match status" value="1"/>
</dbReference>
<organism evidence="9 10">
    <name type="scientific">Neoarthrinium moseri</name>
    <dbReference type="NCBI Taxonomy" id="1658444"/>
    <lineage>
        <taxon>Eukaryota</taxon>
        <taxon>Fungi</taxon>
        <taxon>Dikarya</taxon>
        <taxon>Ascomycota</taxon>
        <taxon>Pezizomycotina</taxon>
        <taxon>Sordariomycetes</taxon>
        <taxon>Xylariomycetidae</taxon>
        <taxon>Amphisphaeriales</taxon>
        <taxon>Apiosporaceae</taxon>
        <taxon>Neoarthrinium</taxon>
    </lineage>
</organism>
<keyword evidence="3" id="KW-0805">Transcription regulation</keyword>
<dbReference type="GO" id="GO:0016251">
    <property type="term" value="F:RNA polymerase II general transcription initiation factor activity"/>
    <property type="evidence" value="ECO:0007669"/>
    <property type="project" value="TreeGrafter"/>
</dbReference>
<evidence type="ECO:0000256" key="6">
    <source>
        <dbReference type="SAM" id="Coils"/>
    </source>
</evidence>
<keyword evidence="6" id="KW-0175">Coiled coil</keyword>
<protein>
    <recommendedName>
        <fullName evidence="8">TAFII55 protein conserved region domain-containing protein</fullName>
    </recommendedName>
</protein>
<dbReference type="CDD" id="cd08047">
    <property type="entry name" value="TAF7"/>
    <property type="match status" value="1"/>
</dbReference>
<accession>A0A9Q0AMV9</accession>
<dbReference type="SMART" id="SM01370">
    <property type="entry name" value="TAFII55_N"/>
    <property type="match status" value="1"/>
</dbReference>
<feature type="compositionally biased region" description="Basic and acidic residues" evidence="7">
    <location>
        <begin position="94"/>
        <end position="108"/>
    </location>
</feature>
<evidence type="ECO:0000256" key="3">
    <source>
        <dbReference type="ARBA" id="ARBA00023015"/>
    </source>
</evidence>
<dbReference type="EMBL" id="JAFIMR010000011">
    <property type="protein sequence ID" value="KAI1872686.1"/>
    <property type="molecule type" value="Genomic_DNA"/>
</dbReference>
<evidence type="ECO:0000313" key="9">
    <source>
        <dbReference type="EMBL" id="KAI1872686.1"/>
    </source>
</evidence>
<feature type="region of interest" description="Disordered" evidence="7">
    <location>
        <begin position="433"/>
        <end position="477"/>
    </location>
</feature>
<name>A0A9Q0AMV9_9PEZI</name>